<evidence type="ECO:0000313" key="1">
    <source>
        <dbReference type="EMBL" id="WLR99269.1"/>
    </source>
</evidence>
<protein>
    <submittedName>
        <fullName evidence="1">Uncharacterized protein</fullName>
    </submittedName>
</protein>
<gene>
    <name evidence="1" type="ORF">Q9313_05955</name>
</gene>
<dbReference type="AlphaFoldDB" id="A0AA50H5Q5"/>
<dbReference type="Proteomes" id="UP001234585">
    <property type="component" value="Chromosome"/>
</dbReference>
<evidence type="ECO:0000313" key="2">
    <source>
        <dbReference type="Proteomes" id="UP001234585"/>
    </source>
</evidence>
<proteinExistence type="predicted"/>
<name>A0AA50H5Q5_9HYPH</name>
<sequence>MLIFQASHVFASFLAIIVVLAKPQSRPVAFFLSALELRHPSG</sequence>
<keyword evidence="2" id="KW-1185">Reference proteome</keyword>
<accession>A0AA50H5Q5</accession>
<reference evidence="1 2" key="1">
    <citation type="submission" date="2023-08" db="EMBL/GenBank/DDBJ databases">
        <title>Pathogen: clinical or host-associated sample.</title>
        <authorList>
            <person name="Hergert J."/>
            <person name="Casey R."/>
            <person name="Wagner J."/>
            <person name="Young E.L."/>
            <person name="Oakeson K.F."/>
        </authorList>
    </citation>
    <scope>NUCLEOTIDE SEQUENCE [LARGE SCALE GENOMIC DNA]</scope>
    <source>
        <strain evidence="1 2">1760953</strain>
    </source>
</reference>
<organism evidence="1 2">
    <name type="scientific">Shinella sumterensis</name>
    <dbReference type="NCBI Taxonomy" id="1967501"/>
    <lineage>
        <taxon>Bacteria</taxon>
        <taxon>Pseudomonadati</taxon>
        <taxon>Pseudomonadota</taxon>
        <taxon>Alphaproteobacteria</taxon>
        <taxon>Hyphomicrobiales</taxon>
        <taxon>Rhizobiaceae</taxon>
        <taxon>Shinella</taxon>
    </lineage>
</organism>
<dbReference type="EMBL" id="CP132302">
    <property type="protein sequence ID" value="WLR99269.1"/>
    <property type="molecule type" value="Genomic_DNA"/>
</dbReference>
<dbReference type="RefSeq" id="WP_256365828.1">
    <property type="nucleotide sequence ID" value="NZ_CP132302.1"/>
</dbReference>